<reference evidence="13 14" key="1">
    <citation type="submission" date="2015-11" db="EMBL/GenBank/DDBJ databases">
        <title>Draft Genome Sequence of the Type Strain Trueperella bernardiae LCDC 89-0504T, Isolated from Blood Culture.</title>
        <authorList>
            <person name="Bernier A.-M."/>
            <person name="Bernard K."/>
        </authorList>
    </citation>
    <scope>NUCLEOTIDE SEQUENCE [LARGE SCALE GENOMIC DNA]</scope>
    <source>
        <strain evidence="13 14">LCDC 89-0504</strain>
    </source>
</reference>
<feature type="domain" description="DUF7134" evidence="12">
    <location>
        <begin position="14"/>
        <end position="155"/>
    </location>
</feature>
<keyword evidence="5" id="KW-0547">Nucleotide-binding</keyword>
<dbReference type="Pfam" id="PF02518">
    <property type="entry name" value="HATPase_c"/>
    <property type="match status" value="1"/>
</dbReference>
<dbReference type="STRING" id="59561.AQZ59_00949"/>
<gene>
    <name evidence="13" type="primary">desK_2</name>
    <name evidence="13" type="ORF">AQZ59_00949</name>
</gene>
<evidence type="ECO:0000259" key="12">
    <source>
        <dbReference type="Pfam" id="PF23539"/>
    </source>
</evidence>
<dbReference type="Pfam" id="PF23539">
    <property type="entry name" value="DUF7134"/>
    <property type="match status" value="1"/>
</dbReference>
<evidence type="ECO:0000259" key="11">
    <source>
        <dbReference type="Pfam" id="PF07730"/>
    </source>
</evidence>
<evidence type="ECO:0000256" key="2">
    <source>
        <dbReference type="ARBA" id="ARBA00012438"/>
    </source>
</evidence>
<dbReference type="InterPro" id="IPR036890">
    <property type="entry name" value="HATPase_C_sf"/>
</dbReference>
<dbReference type="PATRIC" id="fig|59561.3.peg.940"/>
<dbReference type="RefSeq" id="WP_062613504.1">
    <property type="nucleotide sequence ID" value="NZ_LNIZ01000003.1"/>
</dbReference>
<dbReference type="GO" id="GO:0046983">
    <property type="term" value="F:protein dimerization activity"/>
    <property type="evidence" value="ECO:0007669"/>
    <property type="project" value="InterPro"/>
</dbReference>
<dbReference type="GO" id="GO:0005524">
    <property type="term" value="F:ATP binding"/>
    <property type="evidence" value="ECO:0007669"/>
    <property type="project" value="UniProtKB-KW"/>
</dbReference>
<name>A0A0W1KKD3_9ACTO</name>
<evidence type="ECO:0000259" key="10">
    <source>
        <dbReference type="Pfam" id="PF02518"/>
    </source>
</evidence>
<organism evidence="13 14">
    <name type="scientific">Trueperella bernardiae</name>
    <dbReference type="NCBI Taxonomy" id="59561"/>
    <lineage>
        <taxon>Bacteria</taxon>
        <taxon>Bacillati</taxon>
        <taxon>Actinomycetota</taxon>
        <taxon>Actinomycetes</taxon>
        <taxon>Actinomycetales</taxon>
        <taxon>Actinomycetaceae</taxon>
        <taxon>Trueperella</taxon>
    </lineage>
</organism>
<dbReference type="InterPro" id="IPR003594">
    <property type="entry name" value="HATPase_dom"/>
</dbReference>
<comment type="caution">
    <text evidence="13">The sequence shown here is derived from an EMBL/GenBank/DDBJ whole genome shotgun (WGS) entry which is preliminary data.</text>
</comment>
<keyword evidence="7" id="KW-0067">ATP-binding</keyword>
<dbReference type="SUPFAM" id="SSF55874">
    <property type="entry name" value="ATPase domain of HSP90 chaperone/DNA topoisomerase II/histidine kinase"/>
    <property type="match status" value="1"/>
</dbReference>
<evidence type="ECO:0000313" key="14">
    <source>
        <dbReference type="Proteomes" id="UP000054404"/>
    </source>
</evidence>
<dbReference type="PANTHER" id="PTHR24421:SF10">
    <property type="entry name" value="NITRATE_NITRITE SENSOR PROTEIN NARQ"/>
    <property type="match status" value="1"/>
</dbReference>
<comment type="catalytic activity">
    <reaction evidence="1">
        <text>ATP + protein L-histidine = ADP + protein N-phospho-L-histidine.</text>
        <dbReference type="EC" id="2.7.13.3"/>
    </reaction>
</comment>
<evidence type="ECO:0000256" key="3">
    <source>
        <dbReference type="ARBA" id="ARBA00022553"/>
    </source>
</evidence>
<dbReference type="OrthoDB" id="227596at2"/>
<keyword evidence="6 13" id="KW-0418">Kinase</keyword>
<dbReference type="InterPro" id="IPR050482">
    <property type="entry name" value="Sensor_HK_TwoCompSys"/>
</dbReference>
<accession>A0A0W1KKD3</accession>
<dbReference type="CDD" id="cd16917">
    <property type="entry name" value="HATPase_UhpB-NarQ-NarX-like"/>
    <property type="match status" value="1"/>
</dbReference>
<keyword evidence="4 13" id="KW-0808">Transferase</keyword>
<feature type="transmembrane region" description="Helical" evidence="9">
    <location>
        <begin position="107"/>
        <end position="126"/>
    </location>
</feature>
<proteinExistence type="predicted"/>
<dbReference type="Proteomes" id="UP000054404">
    <property type="component" value="Unassembled WGS sequence"/>
</dbReference>
<protein>
    <recommendedName>
        <fullName evidence="2">histidine kinase</fullName>
        <ecNumber evidence="2">2.7.13.3</ecNumber>
    </recommendedName>
</protein>
<evidence type="ECO:0000256" key="5">
    <source>
        <dbReference type="ARBA" id="ARBA00022741"/>
    </source>
</evidence>
<dbReference type="InterPro" id="IPR011712">
    <property type="entry name" value="Sig_transdc_His_kin_sub3_dim/P"/>
</dbReference>
<evidence type="ECO:0000256" key="7">
    <source>
        <dbReference type="ARBA" id="ARBA00022840"/>
    </source>
</evidence>
<dbReference type="EMBL" id="LNIZ01000003">
    <property type="protein sequence ID" value="KTF04426.1"/>
    <property type="molecule type" value="Genomic_DNA"/>
</dbReference>
<feature type="transmembrane region" description="Helical" evidence="9">
    <location>
        <begin position="132"/>
        <end position="154"/>
    </location>
</feature>
<evidence type="ECO:0000313" key="13">
    <source>
        <dbReference type="EMBL" id="KTF04426.1"/>
    </source>
</evidence>
<sequence>MNEFATVRGSFPGDLLLALLVAFLTLLIPADVLGIDLLHDALLYTSGVATVLGTFFRRTHPVPAGITVYLAALVRYVAFPTEFFPQDVAVLLALYAVLAFGSATMKIPAILGACFGAFLLVLPYAGSESPHLLVIFLVFAGQAIVIATAAVALLRRAQYDQLDHIFVDAQIAQVNAERDAELAVVSERTRIAREMHDIVAHTLSVVIAQADGGRYAAKNNPEAAVRALDVIADMSRAALGDIRSIIGVLRDPEEIDAPLAPEPVDADLLQLVEQVRSAGHEVALVTTGSQRPLPVGVGKALYRICQEALTNSLKHAGPDAAITVSLHWRPTEVVLDISDNGRGAATFNDGKGHGIIGMTERAAVFGGTVVSGPRSSGGFRVTATIPTPGERNSHV</sequence>
<evidence type="ECO:0000256" key="1">
    <source>
        <dbReference type="ARBA" id="ARBA00000085"/>
    </source>
</evidence>
<dbReference type="Gene3D" id="1.20.5.1930">
    <property type="match status" value="1"/>
</dbReference>
<keyword evidence="3" id="KW-0597">Phosphoprotein</keyword>
<keyword evidence="14" id="KW-1185">Reference proteome</keyword>
<keyword evidence="9" id="KW-0472">Membrane</keyword>
<dbReference type="Gene3D" id="3.30.565.10">
    <property type="entry name" value="Histidine kinase-like ATPase, C-terminal domain"/>
    <property type="match status" value="1"/>
</dbReference>
<evidence type="ECO:0000256" key="6">
    <source>
        <dbReference type="ARBA" id="ARBA00022777"/>
    </source>
</evidence>
<evidence type="ECO:0000256" key="4">
    <source>
        <dbReference type="ARBA" id="ARBA00022679"/>
    </source>
</evidence>
<keyword evidence="9" id="KW-1133">Transmembrane helix</keyword>
<dbReference type="Pfam" id="PF07730">
    <property type="entry name" value="HisKA_3"/>
    <property type="match status" value="1"/>
</dbReference>
<dbReference type="PANTHER" id="PTHR24421">
    <property type="entry name" value="NITRATE/NITRITE SENSOR PROTEIN NARX-RELATED"/>
    <property type="match status" value="1"/>
</dbReference>
<dbReference type="EC" id="2.7.13.3" evidence="2"/>
<dbReference type="GO" id="GO:0016020">
    <property type="term" value="C:membrane"/>
    <property type="evidence" value="ECO:0007669"/>
    <property type="project" value="InterPro"/>
</dbReference>
<dbReference type="GO" id="GO:0000155">
    <property type="term" value="F:phosphorelay sensor kinase activity"/>
    <property type="evidence" value="ECO:0007669"/>
    <property type="project" value="InterPro"/>
</dbReference>
<feature type="domain" description="Histidine kinase/HSP90-like ATPase" evidence="10">
    <location>
        <begin position="298"/>
        <end position="387"/>
    </location>
</feature>
<keyword evidence="9" id="KW-0812">Transmembrane</keyword>
<dbReference type="AlphaFoldDB" id="A0A0W1KKD3"/>
<evidence type="ECO:0000256" key="8">
    <source>
        <dbReference type="ARBA" id="ARBA00023012"/>
    </source>
</evidence>
<dbReference type="InterPro" id="IPR055558">
    <property type="entry name" value="DUF7134"/>
</dbReference>
<keyword evidence="8" id="KW-0902">Two-component regulatory system</keyword>
<feature type="domain" description="Signal transduction histidine kinase subgroup 3 dimerisation and phosphoacceptor" evidence="11">
    <location>
        <begin position="187"/>
        <end position="253"/>
    </location>
</feature>
<evidence type="ECO:0000256" key="9">
    <source>
        <dbReference type="SAM" id="Phobius"/>
    </source>
</evidence>